<evidence type="ECO:0000256" key="1">
    <source>
        <dbReference type="ARBA" id="ARBA00023125"/>
    </source>
</evidence>
<organism evidence="3 4">
    <name type="scientific">Leuconostoc kimchii</name>
    <dbReference type="NCBI Taxonomy" id="136609"/>
    <lineage>
        <taxon>Bacteria</taxon>
        <taxon>Bacillati</taxon>
        <taxon>Bacillota</taxon>
        <taxon>Bacilli</taxon>
        <taxon>Lactobacillales</taxon>
        <taxon>Lactobacillaceae</taxon>
        <taxon>Leuconostoc</taxon>
    </lineage>
</organism>
<dbReference type="EMBL" id="CP037939">
    <property type="protein sequence ID" value="QBR46893.1"/>
    <property type="molecule type" value="Genomic_DNA"/>
</dbReference>
<gene>
    <name evidence="3" type="ORF">EW139_01610</name>
</gene>
<dbReference type="Pfam" id="PF01381">
    <property type="entry name" value="HTH_3"/>
    <property type="match status" value="1"/>
</dbReference>
<reference evidence="3 4" key="1">
    <citation type="submission" date="2019-03" db="EMBL/GenBank/DDBJ databases">
        <title>Complete Genome Sequence of Leuconostoc kimchii strain NKJ218 Isolated from Homemade Kimchi.</title>
        <authorList>
            <person name="Jung J.Y."/>
            <person name="Jin H.M."/>
            <person name="Jung J.-W."/>
            <person name="Lee S.-Y."/>
            <person name="Ryu B.-G."/>
            <person name="Han S.-S."/>
            <person name="Kang H.K."/>
            <person name="Choi H.W."/>
            <person name="Chung E.J."/>
            <person name="Choi K.-M."/>
        </authorList>
    </citation>
    <scope>NUCLEOTIDE SEQUENCE [LARGE SCALE GENOMIC DNA]</scope>
    <source>
        <strain evidence="3 4">NKJ218</strain>
    </source>
</reference>
<dbReference type="InterPro" id="IPR050807">
    <property type="entry name" value="TransReg_Diox_bact_type"/>
</dbReference>
<accession>A0ABX5SIN5</accession>
<dbReference type="SMART" id="SM00530">
    <property type="entry name" value="HTH_XRE"/>
    <property type="match status" value="1"/>
</dbReference>
<dbReference type="SUPFAM" id="SSF47413">
    <property type="entry name" value="lambda repressor-like DNA-binding domains"/>
    <property type="match status" value="1"/>
</dbReference>
<dbReference type="CDD" id="cd00093">
    <property type="entry name" value="HTH_XRE"/>
    <property type="match status" value="1"/>
</dbReference>
<dbReference type="Gene3D" id="1.10.260.40">
    <property type="entry name" value="lambda repressor-like DNA-binding domains"/>
    <property type="match status" value="1"/>
</dbReference>
<sequence length="102" mass="11313">MDTTINDIADALRNKRTQREYTIEKLAELADVSVGTISTLETKTRTNISVSTLLKLMKALDINGYDIFGSEKDDVKKLIADNQKLRQSLNDVIALAKGGLEE</sequence>
<evidence type="ECO:0000259" key="2">
    <source>
        <dbReference type="PROSITE" id="PS50943"/>
    </source>
</evidence>
<dbReference type="RefSeq" id="WP_013975325.1">
    <property type="nucleotide sequence ID" value="NZ_CP037939.1"/>
</dbReference>
<proteinExistence type="predicted"/>
<evidence type="ECO:0000313" key="4">
    <source>
        <dbReference type="Proteomes" id="UP000295756"/>
    </source>
</evidence>
<dbReference type="PROSITE" id="PS50943">
    <property type="entry name" value="HTH_CROC1"/>
    <property type="match status" value="1"/>
</dbReference>
<dbReference type="PANTHER" id="PTHR46797">
    <property type="entry name" value="HTH-TYPE TRANSCRIPTIONAL REGULATOR"/>
    <property type="match status" value="1"/>
</dbReference>
<keyword evidence="1" id="KW-0238">DNA-binding</keyword>
<keyword evidence="4" id="KW-1185">Reference proteome</keyword>
<protein>
    <submittedName>
        <fullName evidence="3">XRE family transcriptional regulator</fullName>
    </submittedName>
</protein>
<dbReference type="InterPro" id="IPR001387">
    <property type="entry name" value="Cro/C1-type_HTH"/>
</dbReference>
<dbReference type="PANTHER" id="PTHR46797:SF1">
    <property type="entry name" value="METHYLPHOSPHONATE SYNTHASE"/>
    <property type="match status" value="1"/>
</dbReference>
<name>A0ABX5SIN5_9LACO</name>
<dbReference type="InterPro" id="IPR010982">
    <property type="entry name" value="Lambda_DNA-bd_dom_sf"/>
</dbReference>
<evidence type="ECO:0000313" key="3">
    <source>
        <dbReference type="EMBL" id="QBR46893.1"/>
    </source>
</evidence>
<feature type="domain" description="HTH cro/C1-type" evidence="2">
    <location>
        <begin position="12"/>
        <end position="67"/>
    </location>
</feature>
<dbReference type="Proteomes" id="UP000295756">
    <property type="component" value="Chromosome"/>
</dbReference>